<dbReference type="EMBL" id="CP046566">
    <property type="protein sequence ID" value="QGW26955.1"/>
    <property type="molecule type" value="Genomic_DNA"/>
</dbReference>
<organism evidence="3 4">
    <name type="scientific">Phnomibacter ginsenosidimutans</name>
    <dbReference type="NCBI Taxonomy" id="2676868"/>
    <lineage>
        <taxon>Bacteria</taxon>
        <taxon>Pseudomonadati</taxon>
        <taxon>Bacteroidota</taxon>
        <taxon>Chitinophagia</taxon>
        <taxon>Chitinophagales</taxon>
        <taxon>Chitinophagaceae</taxon>
        <taxon>Phnomibacter</taxon>
    </lineage>
</organism>
<dbReference type="Gene3D" id="3.40.50.2000">
    <property type="entry name" value="Glycogen Phosphorylase B"/>
    <property type="match status" value="2"/>
</dbReference>
<keyword evidence="3" id="KW-0808">Transferase</keyword>
<dbReference type="Pfam" id="PF13439">
    <property type="entry name" value="Glyco_transf_4"/>
    <property type="match status" value="1"/>
</dbReference>
<dbReference type="InterPro" id="IPR001296">
    <property type="entry name" value="Glyco_trans_1"/>
</dbReference>
<feature type="domain" description="Glycosyltransferase subfamily 4-like N-terminal" evidence="2">
    <location>
        <begin position="19"/>
        <end position="167"/>
    </location>
</feature>
<name>A0A6I6GEY1_9BACT</name>
<keyword evidence="4" id="KW-1185">Reference proteome</keyword>
<evidence type="ECO:0000259" key="1">
    <source>
        <dbReference type="Pfam" id="PF00534"/>
    </source>
</evidence>
<dbReference type="PANTHER" id="PTHR12526:SF630">
    <property type="entry name" value="GLYCOSYLTRANSFERASE"/>
    <property type="match status" value="1"/>
</dbReference>
<dbReference type="Proteomes" id="UP000426027">
    <property type="component" value="Chromosome"/>
</dbReference>
<dbReference type="Pfam" id="PF00534">
    <property type="entry name" value="Glycos_transf_1"/>
    <property type="match status" value="1"/>
</dbReference>
<evidence type="ECO:0000313" key="3">
    <source>
        <dbReference type="EMBL" id="QGW26955.1"/>
    </source>
</evidence>
<dbReference type="KEGG" id="fls:GLV81_01525"/>
<dbReference type="RefSeq" id="WP_157476220.1">
    <property type="nucleotide sequence ID" value="NZ_CP046566.1"/>
</dbReference>
<dbReference type="GO" id="GO:0016757">
    <property type="term" value="F:glycosyltransferase activity"/>
    <property type="evidence" value="ECO:0007669"/>
    <property type="project" value="InterPro"/>
</dbReference>
<dbReference type="SUPFAM" id="SSF53756">
    <property type="entry name" value="UDP-Glycosyltransferase/glycogen phosphorylase"/>
    <property type="match status" value="1"/>
</dbReference>
<dbReference type="CDD" id="cd03801">
    <property type="entry name" value="GT4_PimA-like"/>
    <property type="match status" value="1"/>
</dbReference>
<accession>A0A6I6GEY1</accession>
<evidence type="ECO:0000313" key="4">
    <source>
        <dbReference type="Proteomes" id="UP000426027"/>
    </source>
</evidence>
<dbReference type="InterPro" id="IPR028098">
    <property type="entry name" value="Glyco_trans_4-like_N"/>
</dbReference>
<dbReference type="PANTHER" id="PTHR12526">
    <property type="entry name" value="GLYCOSYLTRANSFERASE"/>
    <property type="match status" value="1"/>
</dbReference>
<protein>
    <submittedName>
        <fullName evidence="3">Glycosyltransferase</fullName>
    </submittedName>
</protein>
<dbReference type="AlphaFoldDB" id="A0A6I6GEY1"/>
<evidence type="ECO:0000259" key="2">
    <source>
        <dbReference type="Pfam" id="PF13439"/>
    </source>
</evidence>
<reference evidence="3 4" key="1">
    <citation type="submission" date="2019-11" db="EMBL/GenBank/DDBJ databases">
        <authorList>
            <person name="Im W.T."/>
        </authorList>
    </citation>
    <scope>NUCLEOTIDE SEQUENCE [LARGE SCALE GENOMIC DNA]</scope>
    <source>
        <strain evidence="3 4">SB-02</strain>
    </source>
</reference>
<proteinExistence type="predicted"/>
<gene>
    <name evidence="3" type="ORF">GLV81_01525</name>
</gene>
<feature type="domain" description="Glycosyl transferase family 1" evidence="1">
    <location>
        <begin position="186"/>
        <end position="341"/>
    </location>
</feature>
<sequence>MKSVCAVHLLNDFSGSPFVFRQALEALQKRGYSIDIYTATPARGGFLSGLPNARYHSLYYKHSSNKWMTLLRFFIVQLQLFFSLLFSLRRAQVVYVNTLLPAGAALAASIRGCKVVYHVHEVSITPVLLKNLLAKVVAFTATDVVFVSNYVASCYHFRRPQLHTVYNALSNSFVQQAAHIASPNMRTPFTVLMLCSLKAYKGVHEFLQLASALPAIRFQLVLNADEKQVEDFKKQHAVPHNCMLFSTTTNTLAFYEQAHLVVNFSNPDEWVETFGLTLLEAMACGRPVIAPPVGGPVELVRHGVEGFCIDARQVAALQQAVQLLYTDVKKYIRFSENARRRAAAFSTAAFEAGVSKVFASASIASLQPNDGKHFQNVETTVAEELQH</sequence>